<name>A0ABS1B780_9MICO</name>
<proteinExistence type="predicted"/>
<dbReference type="Pfam" id="PF03372">
    <property type="entry name" value="Exo_endo_phos"/>
    <property type="match status" value="1"/>
</dbReference>
<evidence type="ECO:0000313" key="4">
    <source>
        <dbReference type="Proteomes" id="UP000612352"/>
    </source>
</evidence>
<sequence>MSAHAGRTGRGGRGGQAGRAGTLRAATFNIHHGASADDHLDLARTAAEIRALDADVVGLQEVDVAFGGRSAGEDQARVLAEMLGMDVAFAPAIDRPGTDPDGPRRQYGVALLARGRILASETHLLPAAPGLGPLREPRAVLCASVRTARDEAGPADASAGDRSDPADAPASPDLTVLVTHLDTERPEHRRAQIGRILELAARRAQDLRGSGVDGSGIGEATAPPALLLGDMNADQSATEMRLLAAAGWRDAALEASGRAPVGGGRTGRTSDRDLPEGRAIGGASAAGRVWRSLAGALRSPALAVATTAVVSAASNVVAAVASRLPGTGRAADRGVRGSFPAVFPVRRIDGIWVHGPLVARAVEVPPGKASDHRAVVATLEDTGPA</sequence>
<protein>
    <submittedName>
        <fullName evidence="3">Endonuclease/exonuclease/phosphatase family protein</fullName>
    </submittedName>
</protein>
<evidence type="ECO:0000259" key="2">
    <source>
        <dbReference type="Pfam" id="PF03372"/>
    </source>
</evidence>
<keyword evidence="3" id="KW-0255">Endonuclease</keyword>
<feature type="domain" description="Endonuclease/exonuclease/phosphatase" evidence="2">
    <location>
        <begin position="26"/>
        <end position="372"/>
    </location>
</feature>
<dbReference type="SUPFAM" id="SSF56219">
    <property type="entry name" value="DNase I-like"/>
    <property type="match status" value="1"/>
</dbReference>
<dbReference type="InterPro" id="IPR005135">
    <property type="entry name" value="Endo/exonuclease/phosphatase"/>
</dbReference>
<dbReference type="PANTHER" id="PTHR14859:SF15">
    <property type="entry name" value="ENDONUCLEASE_EXONUCLEASE_PHOSPHATASE DOMAIN-CONTAINING PROTEIN"/>
    <property type="match status" value="1"/>
</dbReference>
<keyword evidence="3" id="KW-0378">Hydrolase</keyword>
<keyword evidence="3" id="KW-0540">Nuclease</keyword>
<gene>
    <name evidence="3" type="ORF">I8D64_03720</name>
</gene>
<reference evidence="3 4" key="1">
    <citation type="submission" date="2020-12" db="EMBL/GenBank/DDBJ databases">
        <title>Brachybacterium sp. MASK1Z-5, whole genome shotgun sequence.</title>
        <authorList>
            <person name="Tuo L."/>
        </authorList>
    </citation>
    <scope>NUCLEOTIDE SEQUENCE [LARGE SCALE GENOMIC DNA]</scope>
    <source>
        <strain evidence="3 4">MASK1Z-5</strain>
    </source>
</reference>
<dbReference type="Proteomes" id="UP000612352">
    <property type="component" value="Unassembled WGS sequence"/>
</dbReference>
<evidence type="ECO:0000313" key="3">
    <source>
        <dbReference type="EMBL" id="MBK0330504.1"/>
    </source>
</evidence>
<dbReference type="Gene3D" id="3.60.10.10">
    <property type="entry name" value="Endonuclease/exonuclease/phosphatase"/>
    <property type="match status" value="1"/>
</dbReference>
<evidence type="ECO:0000256" key="1">
    <source>
        <dbReference type="SAM" id="MobiDB-lite"/>
    </source>
</evidence>
<dbReference type="InterPro" id="IPR051916">
    <property type="entry name" value="GPI-anchor_lipid_remodeler"/>
</dbReference>
<comment type="caution">
    <text evidence="3">The sequence shown here is derived from an EMBL/GenBank/DDBJ whole genome shotgun (WGS) entry which is preliminary data.</text>
</comment>
<dbReference type="GO" id="GO:0004519">
    <property type="term" value="F:endonuclease activity"/>
    <property type="evidence" value="ECO:0007669"/>
    <property type="project" value="UniProtKB-KW"/>
</dbReference>
<accession>A0ABS1B780</accession>
<keyword evidence="4" id="KW-1185">Reference proteome</keyword>
<feature type="region of interest" description="Disordered" evidence="1">
    <location>
        <begin position="150"/>
        <end position="172"/>
    </location>
</feature>
<dbReference type="PANTHER" id="PTHR14859">
    <property type="entry name" value="CALCOFLUOR WHITE HYPERSENSITIVE PROTEIN PRECURSOR"/>
    <property type="match status" value="1"/>
</dbReference>
<dbReference type="RefSeq" id="WP_200501110.1">
    <property type="nucleotide sequence ID" value="NZ_JAEDAJ010000001.1"/>
</dbReference>
<organism evidence="3 4">
    <name type="scientific">Brachybacterium halotolerans</name>
    <dbReference type="NCBI Taxonomy" id="2795215"/>
    <lineage>
        <taxon>Bacteria</taxon>
        <taxon>Bacillati</taxon>
        <taxon>Actinomycetota</taxon>
        <taxon>Actinomycetes</taxon>
        <taxon>Micrococcales</taxon>
        <taxon>Dermabacteraceae</taxon>
        <taxon>Brachybacterium</taxon>
    </lineage>
</organism>
<dbReference type="InterPro" id="IPR036691">
    <property type="entry name" value="Endo/exonu/phosph_ase_sf"/>
</dbReference>
<feature type="region of interest" description="Disordered" evidence="1">
    <location>
        <begin position="257"/>
        <end position="277"/>
    </location>
</feature>
<dbReference type="EMBL" id="JAEDAJ010000001">
    <property type="protein sequence ID" value="MBK0330504.1"/>
    <property type="molecule type" value="Genomic_DNA"/>
</dbReference>